<sequence length="597" mass="69060">MDNFFIHFVLCNITIGLFVLILLCMKRIFKHCLTPRMQFNLWIPFTISLLVPFLPVSFSTLSTKMQDLFHPLAHFSHTVHTTNTSEYTSSSTNQIYDYAISMRTQFPVYISTIFCVIWGIGMFVMLFSFVRSLVLLHHMRRTANLMQDKRIHTIYMTCLSELQLRKSIPLYSSSIIDTPVSTGILRLAIFLPLHRISNFEEQEIRYILLHELMHCYYKDAIFNYCMNIIRILYWFHPLIWLITKEFYTERELACDTSVLRLLGANEQISYGVTLLHFVDKQTNTPLSLLNNLSENAKQMKRRILNIKQHQPLTIQKKLRSILSFLLSLLVILCGTPWLSVHASDSLHYQWNTKSVSITSLDLSDQYQSYSGSFVLYDIAEDTWSIYNLDQAVTRIAPNSTYKPYCALFGLDQQIITIDNSKLEWNHESYPFSNWEADQTLSSAMKYSVNWYFDTILSSLSTEMQSNYLRLLQYGNQSPKDTSSIFGMETSLKISPVEQVLLLTRLYKNELPFSTDQMNAVKNSLYITSSTHGKLYGKTGTGRIDEKDTNGWFIGYVISDTNTYIFATNIQASDYANGKTASTLTLAILSMLHLWDES</sequence>
<feature type="domain" description="Peptidase M56" evidence="4">
    <location>
        <begin position="9"/>
        <end position="306"/>
    </location>
</feature>
<keyword evidence="2" id="KW-1133">Transmembrane helix</keyword>
<evidence type="ECO:0000259" key="3">
    <source>
        <dbReference type="Pfam" id="PF00905"/>
    </source>
</evidence>
<keyword evidence="6" id="KW-1185">Reference proteome</keyword>
<feature type="transmembrane region" description="Helical" evidence="2">
    <location>
        <begin position="106"/>
        <end position="130"/>
    </location>
</feature>
<name>A0A7G9FKQ0_9FIRM</name>
<protein>
    <submittedName>
        <fullName evidence="5">BlaR1 family beta-lactam sensor/signal transducer</fullName>
    </submittedName>
</protein>
<evidence type="ECO:0000313" key="6">
    <source>
        <dbReference type="Proteomes" id="UP000515819"/>
    </source>
</evidence>
<gene>
    <name evidence="5" type="primary">blaR1</name>
    <name evidence="5" type="ORF">H9Q76_10365</name>
</gene>
<organism evidence="5 6">
    <name type="scientific">Wujia chipingensis</name>
    <dbReference type="NCBI Taxonomy" id="2763670"/>
    <lineage>
        <taxon>Bacteria</taxon>
        <taxon>Bacillati</taxon>
        <taxon>Bacillota</taxon>
        <taxon>Clostridia</taxon>
        <taxon>Lachnospirales</taxon>
        <taxon>Lachnospiraceae</taxon>
        <taxon>Wujia</taxon>
    </lineage>
</organism>
<dbReference type="GO" id="GO:0008658">
    <property type="term" value="F:penicillin binding"/>
    <property type="evidence" value="ECO:0007669"/>
    <property type="project" value="InterPro"/>
</dbReference>
<evidence type="ECO:0000256" key="1">
    <source>
        <dbReference type="ARBA" id="ARBA00011075"/>
    </source>
</evidence>
<dbReference type="EMBL" id="CP060632">
    <property type="protein sequence ID" value="QNL99131.1"/>
    <property type="molecule type" value="Genomic_DNA"/>
</dbReference>
<dbReference type="InterPro" id="IPR012338">
    <property type="entry name" value="Beta-lactam/transpept-like"/>
</dbReference>
<evidence type="ECO:0000256" key="2">
    <source>
        <dbReference type="SAM" id="Phobius"/>
    </source>
</evidence>
<dbReference type="PANTHER" id="PTHR34978:SF3">
    <property type="entry name" value="SLR0241 PROTEIN"/>
    <property type="match status" value="1"/>
</dbReference>
<feature type="transmembrane region" description="Helical" evidence="2">
    <location>
        <begin position="41"/>
        <end position="61"/>
    </location>
</feature>
<evidence type="ECO:0000259" key="4">
    <source>
        <dbReference type="Pfam" id="PF05569"/>
    </source>
</evidence>
<dbReference type="Pfam" id="PF05569">
    <property type="entry name" value="Peptidase_M56"/>
    <property type="match status" value="1"/>
</dbReference>
<dbReference type="KEGG" id="wcp:H9Q76_10365"/>
<dbReference type="InterPro" id="IPR001460">
    <property type="entry name" value="PCN-bd_Tpept"/>
</dbReference>
<dbReference type="SUPFAM" id="SSF56601">
    <property type="entry name" value="beta-lactamase/transpeptidase-like"/>
    <property type="match status" value="1"/>
</dbReference>
<dbReference type="Pfam" id="PF00905">
    <property type="entry name" value="Transpeptidase"/>
    <property type="match status" value="1"/>
</dbReference>
<dbReference type="AlphaFoldDB" id="A0A7G9FKQ0"/>
<keyword evidence="2" id="KW-0472">Membrane</keyword>
<dbReference type="InterPro" id="IPR052173">
    <property type="entry name" value="Beta-lactam_resp_regulator"/>
</dbReference>
<evidence type="ECO:0000313" key="5">
    <source>
        <dbReference type="EMBL" id="QNL99131.1"/>
    </source>
</evidence>
<dbReference type="CDD" id="cd07341">
    <property type="entry name" value="M56_BlaR1_MecR1_like"/>
    <property type="match status" value="1"/>
</dbReference>
<dbReference type="InterPro" id="IPR008756">
    <property type="entry name" value="Peptidase_M56"/>
</dbReference>
<proteinExistence type="inferred from homology"/>
<dbReference type="PANTHER" id="PTHR34978">
    <property type="entry name" value="POSSIBLE SENSOR-TRANSDUCER PROTEIN BLAR"/>
    <property type="match status" value="1"/>
</dbReference>
<keyword evidence="2" id="KW-0812">Transmembrane</keyword>
<reference evidence="5 6" key="1">
    <citation type="submission" date="2020-08" db="EMBL/GenBank/DDBJ databases">
        <authorList>
            <person name="Liu C."/>
            <person name="Sun Q."/>
        </authorList>
    </citation>
    <scope>NUCLEOTIDE SEQUENCE [LARGE SCALE GENOMIC DNA]</scope>
    <source>
        <strain evidence="5 6">NSJ-4</strain>
    </source>
</reference>
<dbReference type="Proteomes" id="UP000515819">
    <property type="component" value="Chromosome"/>
</dbReference>
<dbReference type="Gene3D" id="3.40.710.10">
    <property type="entry name" value="DD-peptidase/beta-lactamase superfamily"/>
    <property type="match status" value="1"/>
</dbReference>
<comment type="similarity">
    <text evidence="1">Belongs to the peptidase M56 family.</text>
</comment>
<feature type="transmembrane region" description="Helical" evidence="2">
    <location>
        <begin position="6"/>
        <end position="29"/>
    </location>
</feature>
<feature type="domain" description="Penicillin-binding protein transpeptidase" evidence="3">
    <location>
        <begin position="389"/>
        <end position="587"/>
    </location>
</feature>
<dbReference type="NCBIfam" id="NF000326">
    <property type="entry name" value="blaR1_generic"/>
    <property type="match status" value="1"/>
</dbReference>
<accession>A0A7G9FKQ0</accession>
<feature type="transmembrane region" description="Helical" evidence="2">
    <location>
        <begin position="321"/>
        <end position="339"/>
    </location>
</feature>